<keyword evidence="5 8" id="KW-0406">Ion transport</keyword>
<evidence type="ECO:0000256" key="3">
    <source>
        <dbReference type="ARBA" id="ARBA00022692"/>
    </source>
</evidence>
<evidence type="ECO:0000256" key="5">
    <source>
        <dbReference type="ARBA" id="ARBA00023065"/>
    </source>
</evidence>
<evidence type="ECO:0000256" key="2">
    <source>
        <dbReference type="ARBA" id="ARBA00022475"/>
    </source>
</evidence>
<comment type="similarity">
    <text evidence="8">Belongs to the MntP (TC 9.B.29) family.</text>
</comment>
<reference evidence="9 10" key="1">
    <citation type="submission" date="2016-11" db="EMBL/GenBank/DDBJ databases">
        <authorList>
            <person name="Jaros S."/>
            <person name="Januszkiewicz K."/>
            <person name="Wedrychowicz H."/>
        </authorList>
    </citation>
    <scope>NUCLEOTIDE SEQUENCE [LARGE SCALE GENOMIC DNA]</scope>
    <source>
        <strain evidence="9 10">DSM 21864</strain>
    </source>
</reference>
<dbReference type="RefSeq" id="WP_073007564.1">
    <property type="nucleotide sequence ID" value="NZ_FQZO01000004.1"/>
</dbReference>
<feature type="transmembrane region" description="Helical" evidence="8">
    <location>
        <begin position="165"/>
        <end position="182"/>
    </location>
</feature>
<keyword evidence="2 8" id="KW-1003">Cell membrane</keyword>
<dbReference type="PANTHER" id="PTHR35529">
    <property type="entry name" value="MANGANESE EFFLUX PUMP MNTP-RELATED"/>
    <property type="match status" value="1"/>
</dbReference>
<evidence type="ECO:0000256" key="8">
    <source>
        <dbReference type="HAMAP-Rule" id="MF_01521"/>
    </source>
</evidence>
<name>A0A1M6I9Y9_9CLOT</name>
<keyword evidence="3 8" id="KW-0812">Transmembrane</keyword>
<organism evidence="9 10">
    <name type="scientific">Clostridium amylolyticum</name>
    <dbReference type="NCBI Taxonomy" id="1121298"/>
    <lineage>
        <taxon>Bacteria</taxon>
        <taxon>Bacillati</taxon>
        <taxon>Bacillota</taxon>
        <taxon>Clostridia</taxon>
        <taxon>Eubacteriales</taxon>
        <taxon>Clostridiaceae</taxon>
        <taxon>Clostridium</taxon>
    </lineage>
</organism>
<feature type="transmembrane region" description="Helical" evidence="8">
    <location>
        <begin position="65"/>
        <end position="86"/>
    </location>
</feature>
<keyword evidence="6 8" id="KW-0472">Membrane</keyword>
<evidence type="ECO:0000256" key="7">
    <source>
        <dbReference type="ARBA" id="ARBA00023211"/>
    </source>
</evidence>
<keyword evidence="1 8" id="KW-0813">Transport</keyword>
<comment type="subcellular location">
    <subcellularLocation>
        <location evidence="8">Cell membrane</location>
        <topology evidence="8">Multi-pass membrane protein</topology>
    </subcellularLocation>
</comment>
<dbReference type="InterPro" id="IPR003810">
    <property type="entry name" value="Mntp/YtaF"/>
</dbReference>
<feature type="transmembrane region" description="Helical" evidence="8">
    <location>
        <begin position="40"/>
        <end position="59"/>
    </location>
</feature>
<dbReference type="GO" id="GO:0005384">
    <property type="term" value="F:manganese ion transmembrane transporter activity"/>
    <property type="evidence" value="ECO:0007669"/>
    <property type="project" value="UniProtKB-UniRule"/>
</dbReference>
<dbReference type="EMBL" id="FQZO01000004">
    <property type="protein sequence ID" value="SHJ31253.1"/>
    <property type="molecule type" value="Genomic_DNA"/>
</dbReference>
<dbReference type="GO" id="GO:0005886">
    <property type="term" value="C:plasma membrane"/>
    <property type="evidence" value="ECO:0007669"/>
    <property type="project" value="UniProtKB-SubCell"/>
</dbReference>
<feature type="transmembrane region" description="Helical" evidence="8">
    <location>
        <begin position="106"/>
        <end position="126"/>
    </location>
</feature>
<accession>A0A1M6I9Y9</accession>
<dbReference type="Pfam" id="PF02659">
    <property type="entry name" value="Mntp"/>
    <property type="match status" value="1"/>
</dbReference>
<feature type="transmembrane region" description="Helical" evidence="8">
    <location>
        <begin position="6"/>
        <end position="28"/>
    </location>
</feature>
<feature type="transmembrane region" description="Helical" evidence="8">
    <location>
        <begin position="132"/>
        <end position="153"/>
    </location>
</feature>
<proteinExistence type="inferred from homology"/>
<dbReference type="PANTHER" id="PTHR35529:SF1">
    <property type="entry name" value="MANGANESE EFFLUX PUMP MNTP-RELATED"/>
    <property type="match status" value="1"/>
</dbReference>
<keyword evidence="10" id="KW-1185">Reference proteome</keyword>
<dbReference type="Proteomes" id="UP000184080">
    <property type="component" value="Unassembled WGS sequence"/>
</dbReference>
<evidence type="ECO:0000313" key="9">
    <source>
        <dbReference type="EMBL" id="SHJ31253.1"/>
    </source>
</evidence>
<dbReference type="InterPro" id="IPR022929">
    <property type="entry name" value="Put_MntP"/>
</dbReference>
<protein>
    <recommendedName>
        <fullName evidence="8">Putative manganese efflux pump MntP</fullName>
    </recommendedName>
</protein>
<evidence type="ECO:0000256" key="1">
    <source>
        <dbReference type="ARBA" id="ARBA00022448"/>
    </source>
</evidence>
<dbReference type="OrthoDB" id="9811590at2"/>
<evidence type="ECO:0000313" key="10">
    <source>
        <dbReference type="Proteomes" id="UP000184080"/>
    </source>
</evidence>
<keyword evidence="4 8" id="KW-1133">Transmembrane helix</keyword>
<comment type="function">
    <text evidence="8">Probably functions as a manganese efflux pump.</text>
</comment>
<evidence type="ECO:0000256" key="6">
    <source>
        <dbReference type="ARBA" id="ARBA00023136"/>
    </source>
</evidence>
<dbReference type="AlphaFoldDB" id="A0A1M6I9Y9"/>
<gene>
    <name evidence="8" type="primary">mntP</name>
    <name evidence="9" type="ORF">SAMN05444401_2708</name>
</gene>
<sequence length="196" mass="21004">MSVVSIFLIALGLAMDATVVSLTLGIRACKENKVTTGIKAGLYFGGFQGLMPLIGWMLGKNFTEYITSIDHWIAFALLSIIGGKMLIDAFKEEEEEACIMDYSTKLYLTLAIATSIDALAVGISLAFLNVNILTAVTFIASITFVLSFIGVITGEKVGSLVKNKATVLGGLLLIFIGVKILIEHLGVSEVLLSFFK</sequence>
<keyword evidence="7 8" id="KW-0464">Manganese</keyword>
<dbReference type="HAMAP" id="MF_01521">
    <property type="entry name" value="MntP_pump"/>
    <property type="match status" value="1"/>
</dbReference>
<evidence type="ECO:0000256" key="4">
    <source>
        <dbReference type="ARBA" id="ARBA00022989"/>
    </source>
</evidence>